<reference evidence="2 3" key="1">
    <citation type="submission" date="2024-04" db="EMBL/GenBank/DDBJ databases">
        <authorList>
            <person name="Fracassetti M."/>
        </authorList>
    </citation>
    <scope>NUCLEOTIDE SEQUENCE [LARGE SCALE GENOMIC DNA]</scope>
</reference>
<evidence type="ECO:0000256" key="1">
    <source>
        <dbReference type="SAM" id="MobiDB-lite"/>
    </source>
</evidence>
<feature type="compositionally biased region" description="Low complexity" evidence="1">
    <location>
        <begin position="78"/>
        <end position="88"/>
    </location>
</feature>
<keyword evidence="3" id="KW-1185">Reference proteome</keyword>
<proteinExistence type="predicted"/>
<dbReference type="AlphaFoldDB" id="A0AAV2D7X9"/>
<dbReference type="EMBL" id="OZ034815">
    <property type="protein sequence ID" value="CAL1369651.1"/>
    <property type="molecule type" value="Genomic_DNA"/>
</dbReference>
<evidence type="ECO:0000313" key="2">
    <source>
        <dbReference type="EMBL" id="CAL1369651.1"/>
    </source>
</evidence>
<organism evidence="2 3">
    <name type="scientific">Linum trigynum</name>
    <dbReference type="NCBI Taxonomy" id="586398"/>
    <lineage>
        <taxon>Eukaryota</taxon>
        <taxon>Viridiplantae</taxon>
        <taxon>Streptophyta</taxon>
        <taxon>Embryophyta</taxon>
        <taxon>Tracheophyta</taxon>
        <taxon>Spermatophyta</taxon>
        <taxon>Magnoliopsida</taxon>
        <taxon>eudicotyledons</taxon>
        <taxon>Gunneridae</taxon>
        <taxon>Pentapetalae</taxon>
        <taxon>rosids</taxon>
        <taxon>fabids</taxon>
        <taxon>Malpighiales</taxon>
        <taxon>Linaceae</taxon>
        <taxon>Linum</taxon>
    </lineage>
</organism>
<sequence length="119" mass="13132">MEVYLVLHLPLKVIGNARHKSESDALMSCIFSIKAQRWSAGSDVLYVGSHREEKLGWTGFMKSSLNRGFWRRSRKPRSTSSTSCPTPSVQAGLSRSRAIFCLSLRASPLDPSAGSSLVF</sequence>
<protein>
    <submittedName>
        <fullName evidence="2">Uncharacterized protein</fullName>
    </submittedName>
</protein>
<gene>
    <name evidence="2" type="ORF">LTRI10_LOCUS12149</name>
</gene>
<name>A0AAV2D7X9_9ROSI</name>
<dbReference type="Proteomes" id="UP001497516">
    <property type="component" value="Chromosome 2"/>
</dbReference>
<evidence type="ECO:0000313" key="3">
    <source>
        <dbReference type="Proteomes" id="UP001497516"/>
    </source>
</evidence>
<accession>A0AAV2D7X9</accession>
<feature type="region of interest" description="Disordered" evidence="1">
    <location>
        <begin position="72"/>
        <end position="92"/>
    </location>
</feature>